<sequence length="277" mass="31496">MIDQRALFLYPQNQRVIFRNRDCLYVKPHAALQQYISNYTLTFPKKQTISEEYTIIPHGCATLTVALKNHVFSSRLFGPATRTACVGDQAGTFDQIVIVEFQPAGLYSFLGFKQNEIVDQNFSFDAVQPKLNRAIVELLETTGSVQELLTGIDHLFLPAILADCPPELKAATKTIIRQTGNVSLKELSNTAFYSERHLTRLFNEYLGMSTKTFSRLVRVNQTIRLLNQPQGDITTAYEAAGYYDFSHFNRDFKLVTGNTPQAYQQKMSDFYSEIAKF</sequence>
<proteinExistence type="predicted"/>
<keyword evidence="2" id="KW-0238">DNA-binding</keyword>
<dbReference type="InterPro" id="IPR009057">
    <property type="entry name" value="Homeodomain-like_sf"/>
</dbReference>
<dbReference type="Proteomes" id="UP000664495">
    <property type="component" value="Unassembled WGS sequence"/>
</dbReference>
<reference evidence="5 6" key="1">
    <citation type="submission" date="2021-03" db="EMBL/GenBank/DDBJ databases">
        <title>Enterococcal diversity collection.</title>
        <authorList>
            <person name="Gilmore M.S."/>
            <person name="Schwartzman J."/>
            <person name="Van Tyne D."/>
            <person name="Martin M."/>
            <person name="Earl A.M."/>
            <person name="Manson A.L."/>
            <person name="Straub T."/>
            <person name="Salamzade R."/>
            <person name="Saavedra J."/>
            <person name="Lebreton F."/>
            <person name="Prichula J."/>
            <person name="Schaufler K."/>
            <person name="Gaca A."/>
            <person name="Sgardioli B."/>
            <person name="Wagenaar J."/>
            <person name="Strong T."/>
        </authorList>
    </citation>
    <scope>NUCLEOTIDE SEQUENCE [LARGE SCALE GENOMIC DNA]</scope>
    <source>
        <strain evidence="5 6">MJM16</strain>
    </source>
</reference>
<evidence type="ECO:0000259" key="4">
    <source>
        <dbReference type="PROSITE" id="PS01124"/>
    </source>
</evidence>
<evidence type="ECO:0000313" key="5">
    <source>
        <dbReference type="EMBL" id="MBO0451420.1"/>
    </source>
</evidence>
<dbReference type="PROSITE" id="PS01124">
    <property type="entry name" value="HTH_ARAC_FAMILY_2"/>
    <property type="match status" value="1"/>
</dbReference>
<protein>
    <submittedName>
        <fullName evidence="5">AraC family transcriptional regulator</fullName>
    </submittedName>
</protein>
<name>A0ABS3HD97_9ENTE</name>
<dbReference type="InterPro" id="IPR046532">
    <property type="entry name" value="DUF6597"/>
</dbReference>
<evidence type="ECO:0000256" key="3">
    <source>
        <dbReference type="ARBA" id="ARBA00023163"/>
    </source>
</evidence>
<accession>A0ABS3HD97</accession>
<dbReference type="InterPro" id="IPR018060">
    <property type="entry name" value="HTH_AraC"/>
</dbReference>
<keyword evidence="1" id="KW-0805">Transcription regulation</keyword>
<evidence type="ECO:0000256" key="2">
    <source>
        <dbReference type="ARBA" id="ARBA00023125"/>
    </source>
</evidence>
<comment type="caution">
    <text evidence="5">The sequence shown here is derived from an EMBL/GenBank/DDBJ whole genome shotgun (WGS) entry which is preliminary data.</text>
</comment>
<keyword evidence="3" id="KW-0804">Transcription</keyword>
<dbReference type="Gene3D" id="1.10.10.60">
    <property type="entry name" value="Homeodomain-like"/>
    <property type="match status" value="1"/>
</dbReference>
<dbReference type="RefSeq" id="WP_207107228.1">
    <property type="nucleotide sequence ID" value="NZ_JAFLVR010000008.1"/>
</dbReference>
<dbReference type="Pfam" id="PF20240">
    <property type="entry name" value="DUF6597"/>
    <property type="match status" value="1"/>
</dbReference>
<dbReference type="SMART" id="SM00342">
    <property type="entry name" value="HTH_ARAC"/>
    <property type="match status" value="1"/>
</dbReference>
<keyword evidence="6" id="KW-1185">Reference proteome</keyword>
<dbReference type="Pfam" id="PF12833">
    <property type="entry name" value="HTH_18"/>
    <property type="match status" value="1"/>
</dbReference>
<dbReference type="EMBL" id="JAFLVR010000008">
    <property type="protein sequence ID" value="MBO0451420.1"/>
    <property type="molecule type" value="Genomic_DNA"/>
</dbReference>
<feature type="domain" description="HTH araC/xylS-type" evidence="4">
    <location>
        <begin position="166"/>
        <end position="266"/>
    </location>
</feature>
<dbReference type="PANTHER" id="PTHR46796">
    <property type="entry name" value="HTH-TYPE TRANSCRIPTIONAL ACTIVATOR RHAS-RELATED"/>
    <property type="match status" value="1"/>
</dbReference>
<organism evidence="5 6">
    <name type="scientific">Candidatus Enterococcus murrayae</name>
    <dbReference type="NCBI Taxonomy" id="2815321"/>
    <lineage>
        <taxon>Bacteria</taxon>
        <taxon>Bacillati</taxon>
        <taxon>Bacillota</taxon>
        <taxon>Bacilli</taxon>
        <taxon>Lactobacillales</taxon>
        <taxon>Enterococcaceae</taxon>
        <taxon>Enterococcus</taxon>
    </lineage>
</organism>
<dbReference type="SUPFAM" id="SSF46689">
    <property type="entry name" value="Homeodomain-like"/>
    <property type="match status" value="1"/>
</dbReference>
<gene>
    <name evidence="5" type="ORF">JZO85_04015</name>
</gene>
<evidence type="ECO:0000313" key="6">
    <source>
        <dbReference type="Proteomes" id="UP000664495"/>
    </source>
</evidence>
<dbReference type="PANTHER" id="PTHR46796:SF13">
    <property type="entry name" value="HTH-TYPE TRANSCRIPTIONAL ACTIVATOR RHAS"/>
    <property type="match status" value="1"/>
</dbReference>
<evidence type="ECO:0000256" key="1">
    <source>
        <dbReference type="ARBA" id="ARBA00023015"/>
    </source>
</evidence>
<dbReference type="InterPro" id="IPR050204">
    <property type="entry name" value="AraC_XylS_family_regulators"/>
</dbReference>